<dbReference type="PANTHER" id="PTHR30005:SF0">
    <property type="entry name" value="RETROGRADE REGULATION PROTEIN 2"/>
    <property type="match status" value="1"/>
</dbReference>
<dbReference type="EMBL" id="UOEQ01000388">
    <property type="protein sequence ID" value="VAW21977.1"/>
    <property type="molecule type" value="Genomic_DNA"/>
</dbReference>
<gene>
    <name evidence="3" type="ORF">MNBD_ALPHA11-595</name>
</gene>
<feature type="non-terminal residue" evidence="3">
    <location>
        <position position="362"/>
    </location>
</feature>
<dbReference type="InterPro" id="IPR003695">
    <property type="entry name" value="Ppx_GppA_N"/>
</dbReference>
<dbReference type="InterPro" id="IPR048951">
    <property type="entry name" value="Ppx_C"/>
</dbReference>
<feature type="domain" description="Ppx/GppA phosphatase N-terminal" evidence="1">
    <location>
        <begin position="26"/>
        <end position="303"/>
    </location>
</feature>
<evidence type="ECO:0000259" key="2">
    <source>
        <dbReference type="Pfam" id="PF21697"/>
    </source>
</evidence>
<dbReference type="Pfam" id="PF21697">
    <property type="entry name" value="Ppx_C"/>
    <property type="match status" value="1"/>
</dbReference>
<sequence>MTDSGQKTDMASVAVLDIGSNSVRLVIYEHLGRTLTPLFNEKTNCTLGRGVAKDKKIAPENASKALKAIARFGLVVKMMEVKAVYVIATSAVREASNGKKFMAGVELLMQVKGRILSGAQEAHYAARGIIFGMPDFAGLVGDLGGGSLELSIVGAKKDFDGETHELGVIRLEDDSGFSIPTAIKITKNLLEKSTVLNKSRHETFCAIGGTWRAFAQLMQVRSNYPLHMVQNYQVSAADALNLAHELIKYNGEVAGIETVSRSRRPLLVYGAVVMAAVLEKGNFKNIVFSSHGVREGYLFDRLPAKEAKKDPLIVASEEICYLRARSVVHANELVEFTQSFMKETGEKESSSQRRLRHAACLL</sequence>
<dbReference type="AlphaFoldDB" id="A0A3B0U9B7"/>
<protein>
    <submittedName>
        <fullName evidence="3">Exopolyphosphatase</fullName>
        <ecNumber evidence="3">3.6.1.11</ecNumber>
    </submittedName>
</protein>
<evidence type="ECO:0000313" key="3">
    <source>
        <dbReference type="EMBL" id="VAW21977.1"/>
    </source>
</evidence>
<reference evidence="3" key="1">
    <citation type="submission" date="2018-06" db="EMBL/GenBank/DDBJ databases">
        <authorList>
            <person name="Zhirakovskaya E."/>
        </authorList>
    </citation>
    <scope>NUCLEOTIDE SEQUENCE</scope>
</reference>
<dbReference type="PANTHER" id="PTHR30005">
    <property type="entry name" value="EXOPOLYPHOSPHATASE"/>
    <property type="match status" value="1"/>
</dbReference>
<dbReference type="Gene3D" id="3.30.420.40">
    <property type="match status" value="1"/>
</dbReference>
<feature type="domain" description="Exopolyphosphatase C-terminal" evidence="2">
    <location>
        <begin position="312"/>
        <end position="362"/>
    </location>
</feature>
<proteinExistence type="predicted"/>
<dbReference type="InterPro" id="IPR043129">
    <property type="entry name" value="ATPase_NBD"/>
</dbReference>
<dbReference type="CDD" id="cd24052">
    <property type="entry name" value="ASKHA_NBD_HpPPX-GppA-like"/>
    <property type="match status" value="1"/>
</dbReference>
<accession>A0A3B0U9B7</accession>
<organism evidence="3">
    <name type="scientific">hydrothermal vent metagenome</name>
    <dbReference type="NCBI Taxonomy" id="652676"/>
    <lineage>
        <taxon>unclassified sequences</taxon>
        <taxon>metagenomes</taxon>
        <taxon>ecological metagenomes</taxon>
    </lineage>
</organism>
<dbReference type="SUPFAM" id="SSF53067">
    <property type="entry name" value="Actin-like ATPase domain"/>
    <property type="match status" value="2"/>
</dbReference>
<dbReference type="Gene3D" id="3.30.420.150">
    <property type="entry name" value="Exopolyphosphatase. Domain 2"/>
    <property type="match status" value="1"/>
</dbReference>
<dbReference type="Gene3D" id="1.10.3210.10">
    <property type="entry name" value="Hypothetical protein af1432"/>
    <property type="match status" value="1"/>
</dbReference>
<name>A0A3B0U9B7_9ZZZZ</name>
<evidence type="ECO:0000259" key="1">
    <source>
        <dbReference type="Pfam" id="PF02541"/>
    </source>
</evidence>
<dbReference type="Pfam" id="PF02541">
    <property type="entry name" value="Ppx-GppA"/>
    <property type="match status" value="1"/>
</dbReference>
<keyword evidence="3" id="KW-0378">Hydrolase</keyword>
<dbReference type="EC" id="3.6.1.11" evidence="3"/>
<dbReference type="GO" id="GO:0004309">
    <property type="term" value="F:exopolyphosphatase activity"/>
    <property type="evidence" value="ECO:0007669"/>
    <property type="project" value="UniProtKB-EC"/>
</dbReference>
<dbReference type="InterPro" id="IPR050273">
    <property type="entry name" value="GppA/Ppx_hydrolase"/>
</dbReference>